<dbReference type="InterPro" id="IPR000644">
    <property type="entry name" value="CBS_dom"/>
</dbReference>
<evidence type="ECO:0000256" key="2">
    <source>
        <dbReference type="ARBA" id="ARBA00023122"/>
    </source>
</evidence>
<dbReference type="PROSITE" id="PS51846">
    <property type="entry name" value="CNNM"/>
    <property type="match status" value="1"/>
</dbReference>
<dbReference type="Pfam" id="PF03471">
    <property type="entry name" value="CorC_HlyC"/>
    <property type="match status" value="1"/>
</dbReference>
<gene>
    <name evidence="6" type="ORF">FXF47_04175</name>
</gene>
<sequence>MFNFYIIILFVLLIITFLLSMFFSASENSFIQLNKFKIKNLIYKNKKIGREIYKILSNMDLFLSTILVGNNFAIFGFTSISLLLLLKFGIPKAQATTYNLIFSTLLILLFAEIAPKNIGRERSHYFSYKFYPLLKFFQRLFLPITYPVSLLIKLIYSLFNITKENRLDEISKKEIYTLTKSSGMKGLFPNFDTKMIERIFNFRNKRIYDAIIPLNETQPISSKKTINNVKKIFSENDIEYLPVYKNNITNIIGYTKPTDLLNIKNKELPIREIMRDLIYIPEFINLLDILDYFEEEFVLGVIDEYGIVSGLITLNDVIDEILGEEENIISKKVKADNNINIVDEIIVSGKTPLEQLKIEFGIDIKDKDVNTLAGFLMKTFKKIPSRGTTYKYGNYQFKILKSSPTKIKRIKIKNIS</sequence>
<dbReference type="GO" id="GO:0005886">
    <property type="term" value="C:plasma membrane"/>
    <property type="evidence" value="ECO:0007669"/>
    <property type="project" value="TreeGrafter"/>
</dbReference>
<dbReference type="InterPro" id="IPR046342">
    <property type="entry name" value="CBS_dom_sf"/>
</dbReference>
<evidence type="ECO:0000256" key="3">
    <source>
        <dbReference type="PROSITE-ProRule" id="PRU01193"/>
    </source>
</evidence>
<evidence type="ECO:0000259" key="5">
    <source>
        <dbReference type="PROSITE" id="PS51846"/>
    </source>
</evidence>
<dbReference type="SUPFAM" id="SSF54631">
    <property type="entry name" value="CBS-domain pair"/>
    <property type="match status" value="1"/>
</dbReference>
<reference evidence="6" key="1">
    <citation type="submission" date="2019-08" db="EMBL/GenBank/DDBJ databases">
        <title>Genomic characterization of a novel candidate phylum (ARYD3) from a high temperature, high salinity tertiary oil reservoir in north central Oklahoma, USA.</title>
        <authorList>
            <person name="Youssef N.H."/>
            <person name="Yadav A."/>
            <person name="Elshahed M.S."/>
        </authorList>
    </citation>
    <scope>NUCLEOTIDE SEQUENCE [LARGE SCALE GENOMIC DNA]</scope>
    <source>
        <strain evidence="6">ARYD3</strain>
    </source>
</reference>
<feature type="transmembrane region" description="Helical" evidence="4">
    <location>
        <begin position="6"/>
        <end position="25"/>
    </location>
</feature>
<feature type="domain" description="CNNM transmembrane" evidence="5">
    <location>
        <begin position="2"/>
        <end position="192"/>
    </location>
</feature>
<keyword evidence="3 4" id="KW-0812">Transmembrane</keyword>
<name>A0A5D0MIS6_9BACT</name>
<evidence type="ECO:0000256" key="1">
    <source>
        <dbReference type="ARBA" id="ARBA00022737"/>
    </source>
</evidence>
<keyword evidence="3 4" id="KW-0472">Membrane</keyword>
<dbReference type="Pfam" id="PF00571">
    <property type="entry name" value="CBS"/>
    <property type="match status" value="1"/>
</dbReference>
<organism evidence="6 7">
    <name type="scientific">Candidatus Mcinerneyibacterium aminivorans</name>
    <dbReference type="NCBI Taxonomy" id="2703815"/>
    <lineage>
        <taxon>Bacteria</taxon>
        <taxon>Candidatus Macinerneyibacteriota</taxon>
        <taxon>Candidatus Mcinerneyibacteria</taxon>
        <taxon>Candidatus Mcinerneyibacteriales</taxon>
        <taxon>Candidatus Mcinerneyibacteriaceae</taxon>
        <taxon>Candidatus Mcinerneyibacterium</taxon>
    </lineage>
</organism>
<dbReference type="SUPFAM" id="SSF56176">
    <property type="entry name" value="FAD-binding/transporter-associated domain-like"/>
    <property type="match status" value="1"/>
</dbReference>
<dbReference type="InterPro" id="IPR016169">
    <property type="entry name" value="FAD-bd_PCMH_sub2"/>
</dbReference>
<dbReference type="InterPro" id="IPR002550">
    <property type="entry name" value="CNNM"/>
</dbReference>
<evidence type="ECO:0000256" key="4">
    <source>
        <dbReference type="SAM" id="Phobius"/>
    </source>
</evidence>
<keyword evidence="3 4" id="KW-1133">Transmembrane helix</keyword>
<comment type="caution">
    <text evidence="6">The sequence shown here is derived from an EMBL/GenBank/DDBJ whole genome shotgun (WGS) entry which is preliminary data.</text>
</comment>
<feature type="transmembrane region" description="Helical" evidence="4">
    <location>
        <begin position="98"/>
        <end position="115"/>
    </location>
</feature>
<dbReference type="Pfam" id="PF01595">
    <property type="entry name" value="CNNM"/>
    <property type="match status" value="1"/>
</dbReference>
<accession>A0A5D0MIS6</accession>
<protein>
    <submittedName>
        <fullName evidence="6">HlyC/CorC family transporter</fullName>
    </submittedName>
</protein>
<dbReference type="Gene3D" id="3.10.580.10">
    <property type="entry name" value="CBS-domain"/>
    <property type="match status" value="1"/>
</dbReference>
<feature type="transmembrane region" description="Helical" evidence="4">
    <location>
        <begin position="136"/>
        <end position="159"/>
    </location>
</feature>
<dbReference type="Gene3D" id="3.30.465.10">
    <property type="match status" value="1"/>
</dbReference>
<keyword evidence="7" id="KW-1185">Reference proteome</keyword>
<keyword evidence="2" id="KW-0129">CBS domain</keyword>
<dbReference type="InterPro" id="IPR005170">
    <property type="entry name" value="Transptr-assoc_dom"/>
</dbReference>
<dbReference type="AlphaFoldDB" id="A0A5D0MIS6"/>
<dbReference type="EMBL" id="VSIX01000033">
    <property type="protein sequence ID" value="TYB31523.1"/>
    <property type="molecule type" value="Genomic_DNA"/>
</dbReference>
<feature type="transmembrane region" description="Helical" evidence="4">
    <location>
        <begin position="61"/>
        <end position="86"/>
    </location>
</feature>
<keyword evidence="1" id="KW-0677">Repeat</keyword>
<proteinExistence type="predicted"/>
<dbReference type="PANTHER" id="PTHR22777">
    <property type="entry name" value="HEMOLYSIN-RELATED"/>
    <property type="match status" value="1"/>
</dbReference>
<dbReference type="SMART" id="SM01091">
    <property type="entry name" value="CorC_HlyC"/>
    <property type="match status" value="1"/>
</dbReference>
<dbReference type="PANTHER" id="PTHR22777:SF17">
    <property type="entry name" value="UPF0053 PROTEIN SLL0260"/>
    <property type="match status" value="1"/>
</dbReference>
<dbReference type="GO" id="GO:0050660">
    <property type="term" value="F:flavin adenine dinucleotide binding"/>
    <property type="evidence" value="ECO:0007669"/>
    <property type="project" value="InterPro"/>
</dbReference>
<evidence type="ECO:0000313" key="7">
    <source>
        <dbReference type="Proteomes" id="UP000324143"/>
    </source>
</evidence>
<evidence type="ECO:0000313" key="6">
    <source>
        <dbReference type="EMBL" id="TYB31523.1"/>
    </source>
</evidence>
<dbReference type="Proteomes" id="UP000324143">
    <property type="component" value="Unassembled WGS sequence"/>
</dbReference>
<dbReference type="InterPro" id="IPR036318">
    <property type="entry name" value="FAD-bd_PCMH-like_sf"/>
</dbReference>